<feature type="compositionally biased region" description="Low complexity" evidence="1">
    <location>
        <begin position="249"/>
        <end position="261"/>
    </location>
</feature>
<reference evidence="3" key="1">
    <citation type="submission" date="2016-10" db="EMBL/GenBank/DDBJ databases">
        <authorList>
            <person name="Varghese N."/>
            <person name="Submissions S."/>
        </authorList>
    </citation>
    <scope>NUCLEOTIDE SEQUENCE [LARGE SCALE GENOMIC DNA]</scope>
    <source>
        <strain evidence="3">BL9</strain>
    </source>
</reference>
<keyword evidence="2" id="KW-0946">Virion</keyword>
<accession>A0A1G5FCP5</accession>
<keyword evidence="2" id="KW-0167">Capsid protein</keyword>
<protein>
    <submittedName>
        <fullName evidence="2">Spore coat protein B</fullName>
    </submittedName>
</protein>
<gene>
    <name evidence="2" type="ORF">SAMN05720606_104160</name>
</gene>
<evidence type="ECO:0000313" key="2">
    <source>
        <dbReference type="EMBL" id="SCY37019.1"/>
    </source>
</evidence>
<feature type="region of interest" description="Disordered" evidence="1">
    <location>
        <begin position="174"/>
        <end position="267"/>
    </location>
</feature>
<proteinExistence type="predicted"/>
<organism evidence="2 3">
    <name type="scientific">Paenibacillus polysaccharolyticus</name>
    <dbReference type="NCBI Taxonomy" id="582692"/>
    <lineage>
        <taxon>Bacteria</taxon>
        <taxon>Bacillati</taxon>
        <taxon>Bacillota</taxon>
        <taxon>Bacilli</taxon>
        <taxon>Bacillales</taxon>
        <taxon>Paenibacillaceae</taxon>
        <taxon>Paenibacillus</taxon>
    </lineage>
</organism>
<feature type="compositionally biased region" description="Polar residues" evidence="1">
    <location>
        <begin position="199"/>
        <end position="219"/>
    </location>
</feature>
<dbReference type="EMBL" id="FMVM01000004">
    <property type="protein sequence ID" value="SCY37019.1"/>
    <property type="molecule type" value="Genomic_DNA"/>
</dbReference>
<sequence>MIKLQTDSNDEWQGFNKHQRTTVSGLSELISGKGQNTMSMNGQGMRGLVGREVKINRGGPDSIQGTLMDVRWDYMAVSCKEGMVYVNDAHVKSITDTGRSGGARGPMGNPIPANTFLGVMQALRFRPVQINRGGPEKVEGILADANQSQLILTMKNQEIIRIPLQHVKSVSLVRGSSNNNNSNNSGNNSKNTSQGNKTQNTQSGGNRSQGNRSAGNQACGNKSQGNKSGNNKSRGNQSHGNKSGGNKSGGNKSRGNQSRGNKSGGKR</sequence>
<dbReference type="AlphaFoldDB" id="A0A1G5FCP5"/>
<keyword evidence="3" id="KW-1185">Reference proteome</keyword>
<feature type="compositionally biased region" description="Low complexity" evidence="1">
    <location>
        <begin position="220"/>
        <end position="241"/>
    </location>
</feature>
<dbReference type="Proteomes" id="UP000198538">
    <property type="component" value="Unassembled WGS sequence"/>
</dbReference>
<evidence type="ECO:0000256" key="1">
    <source>
        <dbReference type="SAM" id="MobiDB-lite"/>
    </source>
</evidence>
<dbReference type="STRING" id="582692.SAMN05720606_104160"/>
<feature type="compositionally biased region" description="Low complexity" evidence="1">
    <location>
        <begin position="176"/>
        <end position="198"/>
    </location>
</feature>
<name>A0A1G5FCP5_9BACL</name>
<evidence type="ECO:0000313" key="3">
    <source>
        <dbReference type="Proteomes" id="UP000198538"/>
    </source>
</evidence>